<keyword evidence="7" id="KW-0175">Coiled coil</keyword>
<feature type="domain" description="SSD" evidence="9">
    <location>
        <begin position="1063"/>
        <end position="1190"/>
    </location>
</feature>
<comment type="subcellular location">
    <subcellularLocation>
        <location evidence="1">Cell membrane</location>
        <topology evidence="1">Multi-pass membrane protein</topology>
    </subcellularLocation>
</comment>
<evidence type="ECO:0000256" key="7">
    <source>
        <dbReference type="SAM" id="Coils"/>
    </source>
</evidence>
<feature type="transmembrane region" description="Helical" evidence="8">
    <location>
        <begin position="1161"/>
        <end position="1190"/>
    </location>
</feature>
<feature type="coiled-coil region" evidence="7">
    <location>
        <begin position="605"/>
        <end position="632"/>
    </location>
</feature>
<dbReference type="Gene3D" id="1.20.1640.10">
    <property type="entry name" value="Multidrug efflux transporter AcrB transmembrane domain"/>
    <property type="match status" value="2"/>
</dbReference>
<dbReference type="Proteomes" id="UP000239237">
    <property type="component" value="Unassembled WGS sequence"/>
</dbReference>
<sequence length="1200" mass="128051">MKGSKRTFLVQAVIWLIIMISAIIYLPNISQLIKEKGDTSLPSAVKSEVAQKIQDNWGKGQDNTRQVIVVFNNGNEKITASQEKNIAKTVDHFKKNKSTYHIKSILAPEDGAEAKEQLLSKDKTTELVQLTVDKKQSVSQMTETLTKQAKTDGVKTYITGSDILEDDFSEEIEKGLHKTEWITVVFIFLVLMVVFRSVITPIVSLFSVGVSFITSLSVVMNLVDKFNFPLSNFTQVFMVVVLFGIGTDYNILLFDQFKEELNAGYEKLEATKRALKTAGRTILYSGISVLIGFATLELAKFSIYKSAVGVSIAVAVLLLVLLTLNPFFMVIFGKYLFWPSKKFAETSQSKLWHGIAKKSIKYPLIALFTVVIMAIPLFASYNSQLNYDTLTELGDDIPAKKGFKVVQKHFSEGTAEPSTLYIKSKNRLDNDDSLQTIDSLAEKLKKTKGVKTVTSATRPGGSKIKELYVRNQLGTVTDGLKSAISGTKSIGNGLNEASGQLSAGSINEGIAGAKQLADGSAELKNGSAQLSSGANELNNGIGTLSSGTSGLAEGLATLDSNKAAIQSGVGTLNTGVNSLSTGSAQITSGLKQLESELSAQSGNDVAGQQSQINELKESLQSLNGAMASLSKGSDNNDSLSKLNNTSSLLTTASANVQTDASDLKNSLNAALNNNSSLNVLSDNDINNVISSINSKSALSNEQQAALRSALQAQSKSINTQISAAQSANKNNITAASTAAQKLENDMSAFQQTGNELTEELSNLRTFAEQMSSIGTLSASSIKANTASIAALDKLSEAISGTQQILTALRGTKDQSGLVSGSQQLTEGLSQLNSGVSDMQSQMQQYTNGVSSASSGATALNNGITEIKSGSQSLADNQSQLTSGIDTLNSGQQTMYNSLKATGGQVQSLQEGLSEASQGTVQISSGLESANDYLIGLKGSSAANTYYVPKNVLNGKEYKSALDAYMSENKKATSLNIILDSNPNSEKAMKKVSQLQSQVEGALKGTGLASAVAAIGGQTSRTNDTRTIASADFIRTGIIMVVGILIALIFITKSLLQPLYIMGTLLVSYIMALSLTQIISHIFLKQDMLSWTTPFFAFIMLLALGVDYSIFLMMKYRDLQKEIPSARDRILRATGIIGVVVLSAALILGGTFAALIPSGVLTLIQVAITVIFGLIILIIVLPIVIPSMISLTYPIKSMKRH</sequence>
<dbReference type="EMBL" id="OKQU01000001">
    <property type="protein sequence ID" value="SPE07002.1"/>
    <property type="molecule type" value="Genomic_DNA"/>
</dbReference>
<feature type="transmembrane region" description="Helical" evidence="8">
    <location>
        <begin position="1134"/>
        <end position="1155"/>
    </location>
</feature>
<feature type="transmembrane region" description="Helical" evidence="8">
    <location>
        <begin position="1058"/>
        <end position="1082"/>
    </location>
</feature>
<dbReference type="PROSITE" id="PS50156">
    <property type="entry name" value="SSD"/>
    <property type="match status" value="1"/>
</dbReference>
<protein>
    <submittedName>
        <fullName evidence="11">Membrane protein YdgH</fullName>
    </submittedName>
</protein>
<gene>
    <name evidence="11" type="primary">ydgH</name>
    <name evidence="10" type="ORF">LES8486_00708</name>
    <name evidence="11" type="ORF">LES9216_00855</name>
</gene>
<evidence type="ECO:0000313" key="12">
    <source>
        <dbReference type="Proteomes" id="UP000237923"/>
    </source>
</evidence>
<dbReference type="PANTHER" id="PTHR33406">
    <property type="entry name" value="MEMBRANE PROTEIN MJ1562-RELATED"/>
    <property type="match status" value="1"/>
</dbReference>
<organism evidence="11 12">
    <name type="scientific">Leuconostoc suionicum</name>
    <dbReference type="NCBI Taxonomy" id="1511761"/>
    <lineage>
        <taxon>Bacteria</taxon>
        <taxon>Bacillati</taxon>
        <taxon>Bacillota</taxon>
        <taxon>Bacilli</taxon>
        <taxon>Lactobacillales</taxon>
        <taxon>Lactobacillaceae</taxon>
        <taxon>Leuconostoc</taxon>
    </lineage>
</organism>
<proteinExistence type="inferred from homology"/>
<feature type="transmembrane region" description="Helical" evidence="8">
    <location>
        <begin position="184"/>
        <end position="213"/>
    </location>
</feature>
<keyword evidence="13" id="KW-1185">Reference proteome</keyword>
<evidence type="ECO:0000256" key="5">
    <source>
        <dbReference type="ARBA" id="ARBA00022989"/>
    </source>
</evidence>
<name>A0A2N9K8U7_9LACO</name>
<evidence type="ECO:0000256" key="6">
    <source>
        <dbReference type="ARBA" id="ARBA00023136"/>
    </source>
</evidence>
<evidence type="ECO:0000256" key="3">
    <source>
        <dbReference type="ARBA" id="ARBA00022475"/>
    </source>
</evidence>
<dbReference type="AlphaFoldDB" id="A0A2N9K8U7"/>
<dbReference type="Proteomes" id="UP000237923">
    <property type="component" value="Unassembled WGS sequence"/>
</dbReference>
<dbReference type="PANTHER" id="PTHR33406:SF6">
    <property type="entry name" value="MEMBRANE PROTEIN YDGH-RELATED"/>
    <property type="match status" value="1"/>
</dbReference>
<dbReference type="InterPro" id="IPR004869">
    <property type="entry name" value="MMPL_dom"/>
</dbReference>
<dbReference type="GO" id="GO:0005886">
    <property type="term" value="C:plasma membrane"/>
    <property type="evidence" value="ECO:0007669"/>
    <property type="project" value="UniProtKB-SubCell"/>
</dbReference>
<dbReference type="InterPro" id="IPR050545">
    <property type="entry name" value="Mycobact_MmpL"/>
</dbReference>
<evidence type="ECO:0000256" key="4">
    <source>
        <dbReference type="ARBA" id="ARBA00022692"/>
    </source>
</evidence>
<feature type="transmembrane region" description="Helical" evidence="8">
    <location>
        <begin position="310"/>
        <end position="338"/>
    </location>
</feature>
<keyword evidence="4 8" id="KW-0812">Transmembrane</keyword>
<feature type="transmembrane region" description="Helical" evidence="8">
    <location>
        <begin position="359"/>
        <end position="379"/>
    </location>
</feature>
<feature type="transmembrane region" description="Helical" evidence="8">
    <location>
        <begin position="1032"/>
        <end position="1051"/>
    </location>
</feature>
<evidence type="ECO:0000256" key="1">
    <source>
        <dbReference type="ARBA" id="ARBA00004651"/>
    </source>
</evidence>
<dbReference type="SUPFAM" id="SSF82866">
    <property type="entry name" value="Multidrug efflux transporter AcrB transmembrane domain"/>
    <property type="match status" value="2"/>
</dbReference>
<dbReference type="InterPro" id="IPR023908">
    <property type="entry name" value="xxxLxxG_rpt"/>
</dbReference>
<dbReference type="NCBIfam" id="TIGR03057">
    <property type="entry name" value="xxxLxxG_by_4"/>
    <property type="match status" value="2"/>
</dbReference>
<feature type="transmembrane region" description="Helical" evidence="8">
    <location>
        <begin position="233"/>
        <end position="252"/>
    </location>
</feature>
<evidence type="ECO:0000313" key="13">
    <source>
        <dbReference type="Proteomes" id="UP000239237"/>
    </source>
</evidence>
<evidence type="ECO:0000259" key="9">
    <source>
        <dbReference type="PROSITE" id="PS50156"/>
    </source>
</evidence>
<keyword evidence="6 8" id="KW-0472">Membrane</keyword>
<dbReference type="EMBL" id="OKQR01000001">
    <property type="protein sequence ID" value="SPD91723.1"/>
    <property type="molecule type" value="Genomic_DNA"/>
</dbReference>
<reference evidence="11 12" key="1">
    <citation type="submission" date="2018-02" db="EMBL/GenBank/DDBJ databases">
        <authorList>
            <person name="Cohen D.B."/>
            <person name="Kent A.D."/>
        </authorList>
    </citation>
    <scope>NUCLEOTIDE SEQUENCE [LARGE SCALE GENOMIC DNA]</scope>
    <source>
        <strain evidence="11 12">CECT 9216</strain>
    </source>
</reference>
<dbReference type="RefSeq" id="WP_165784755.1">
    <property type="nucleotide sequence ID" value="NZ_OKQR01000001.1"/>
</dbReference>
<comment type="similarity">
    <text evidence="2">Belongs to the resistance-nodulation-cell division (RND) (TC 2.A.6) family. MmpL subfamily.</text>
</comment>
<dbReference type="InterPro" id="IPR000731">
    <property type="entry name" value="SSD"/>
</dbReference>
<evidence type="ECO:0000313" key="10">
    <source>
        <dbReference type="EMBL" id="SPD91723.1"/>
    </source>
</evidence>
<dbReference type="Pfam" id="PF03176">
    <property type="entry name" value="MMPL"/>
    <property type="match status" value="2"/>
</dbReference>
<feature type="transmembrane region" description="Helical" evidence="8">
    <location>
        <begin position="1094"/>
        <end position="1113"/>
    </location>
</feature>
<accession>A0A2N9K8U7</accession>
<evidence type="ECO:0000256" key="2">
    <source>
        <dbReference type="ARBA" id="ARBA00010157"/>
    </source>
</evidence>
<feature type="transmembrane region" description="Helical" evidence="8">
    <location>
        <begin position="282"/>
        <end position="304"/>
    </location>
</feature>
<feature type="transmembrane region" description="Helical" evidence="8">
    <location>
        <begin position="6"/>
        <end position="26"/>
    </location>
</feature>
<reference evidence="10 13" key="2">
    <citation type="submission" date="2018-02" db="EMBL/GenBank/DDBJ databases">
        <authorList>
            <person name="Rodrigo-Torres L."/>
            <person name="Arahal R. D."/>
            <person name="Lucena T."/>
        </authorList>
    </citation>
    <scope>NUCLEOTIDE SEQUENCE [LARGE SCALE GENOMIC DNA]</scope>
    <source>
        <strain evidence="10 13">CECT 8486</strain>
    </source>
</reference>
<keyword evidence="3" id="KW-1003">Cell membrane</keyword>
<evidence type="ECO:0000256" key="8">
    <source>
        <dbReference type="SAM" id="Phobius"/>
    </source>
</evidence>
<evidence type="ECO:0000313" key="11">
    <source>
        <dbReference type="EMBL" id="SPE07002.1"/>
    </source>
</evidence>
<keyword evidence="5 8" id="KW-1133">Transmembrane helix</keyword>